<keyword evidence="4" id="KW-1185">Reference proteome</keyword>
<dbReference type="AlphaFoldDB" id="A0AAW1R8C3"/>
<feature type="chain" id="PRO_5043946035" evidence="2">
    <location>
        <begin position="22"/>
        <end position="160"/>
    </location>
</feature>
<dbReference type="EMBL" id="JALJOR010000001">
    <property type="protein sequence ID" value="KAK9829887.1"/>
    <property type="molecule type" value="Genomic_DNA"/>
</dbReference>
<feature type="signal peptide" evidence="2">
    <location>
        <begin position="1"/>
        <end position="21"/>
    </location>
</feature>
<organism evidence="3 4">
    <name type="scientific">[Myrmecia] bisecta</name>
    <dbReference type="NCBI Taxonomy" id="41462"/>
    <lineage>
        <taxon>Eukaryota</taxon>
        <taxon>Viridiplantae</taxon>
        <taxon>Chlorophyta</taxon>
        <taxon>core chlorophytes</taxon>
        <taxon>Trebouxiophyceae</taxon>
        <taxon>Trebouxiales</taxon>
        <taxon>Trebouxiaceae</taxon>
        <taxon>Myrmecia</taxon>
    </lineage>
</organism>
<name>A0AAW1R8C3_9CHLO</name>
<sequence>MGRTAALLCAVVICQLCGGQARLPATFALPEEVHLSTPLYSYTASYFSDSTSGSPVNVTVITEALGTTSLYCLLMKACGDPSSSASSAVAPVEGAASSITLAGTANAAARGDILALVETNIITSTLVRDPNTGATSISTTQSSAASLQRPTARGKPVSAS</sequence>
<gene>
    <name evidence="3" type="ORF">WJX72_008469</name>
</gene>
<evidence type="ECO:0000256" key="1">
    <source>
        <dbReference type="SAM" id="MobiDB-lite"/>
    </source>
</evidence>
<feature type="region of interest" description="Disordered" evidence="1">
    <location>
        <begin position="132"/>
        <end position="160"/>
    </location>
</feature>
<feature type="compositionally biased region" description="Low complexity" evidence="1">
    <location>
        <begin position="134"/>
        <end position="146"/>
    </location>
</feature>
<evidence type="ECO:0000256" key="2">
    <source>
        <dbReference type="SAM" id="SignalP"/>
    </source>
</evidence>
<evidence type="ECO:0000313" key="4">
    <source>
        <dbReference type="Proteomes" id="UP001489004"/>
    </source>
</evidence>
<evidence type="ECO:0000313" key="3">
    <source>
        <dbReference type="EMBL" id="KAK9829887.1"/>
    </source>
</evidence>
<dbReference type="Proteomes" id="UP001489004">
    <property type="component" value="Unassembled WGS sequence"/>
</dbReference>
<accession>A0AAW1R8C3</accession>
<comment type="caution">
    <text evidence="3">The sequence shown here is derived from an EMBL/GenBank/DDBJ whole genome shotgun (WGS) entry which is preliminary data.</text>
</comment>
<reference evidence="3 4" key="1">
    <citation type="journal article" date="2024" name="Nat. Commun.">
        <title>Phylogenomics reveals the evolutionary origins of lichenization in chlorophyte algae.</title>
        <authorList>
            <person name="Puginier C."/>
            <person name="Libourel C."/>
            <person name="Otte J."/>
            <person name="Skaloud P."/>
            <person name="Haon M."/>
            <person name="Grisel S."/>
            <person name="Petersen M."/>
            <person name="Berrin J.G."/>
            <person name="Delaux P.M."/>
            <person name="Dal Grande F."/>
            <person name="Keller J."/>
        </authorList>
    </citation>
    <scope>NUCLEOTIDE SEQUENCE [LARGE SCALE GENOMIC DNA]</scope>
    <source>
        <strain evidence="3 4">SAG 2043</strain>
    </source>
</reference>
<keyword evidence="2" id="KW-0732">Signal</keyword>
<protein>
    <submittedName>
        <fullName evidence="3">Uncharacterized protein</fullName>
    </submittedName>
</protein>
<proteinExistence type="predicted"/>